<evidence type="ECO:0000313" key="6">
    <source>
        <dbReference type="EMBL" id="QDC23390.1"/>
    </source>
</evidence>
<feature type="region of interest" description="Disordered" evidence="5">
    <location>
        <begin position="40"/>
        <end position="59"/>
    </location>
</feature>
<dbReference type="GO" id="GO:0019808">
    <property type="term" value="F:polyamine binding"/>
    <property type="evidence" value="ECO:0007669"/>
    <property type="project" value="InterPro"/>
</dbReference>
<evidence type="ECO:0000256" key="1">
    <source>
        <dbReference type="ARBA" id="ARBA00004418"/>
    </source>
</evidence>
<comment type="subcellular location">
    <subcellularLocation>
        <location evidence="1">Periplasm</location>
    </subcellularLocation>
</comment>
<dbReference type="GO" id="GO:0015846">
    <property type="term" value="P:polyamine transport"/>
    <property type="evidence" value="ECO:0007669"/>
    <property type="project" value="InterPro"/>
</dbReference>
<proteinExistence type="predicted"/>
<dbReference type="Proteomes" id="UP000314616">
    <property type="component" value="Chromosome"/>
</dbReference>
<sequence>MSRGAEHGTGRTEIEGQFRIFPAKGKNWGGQGIANFEPTCKSLRQGPGTGAAPHPDDVENPVTKSLLRRSTAVAALGTTAAVVLTACGGGTADEPAALDPDADLTQQTIVVSNWESYMPEDIAELVKDETGATVKVTHHATNEDLVAKVTAGGGDGLDVIFGTAPFLEAFAKEGLLEPIDTSLLENWGELDALATDGAVIDGETYWAPYTWGTTGICYREDLVDEAPNSWYDLLTPADEYKGKVTMMGTDRWAVLPAQKALGFSANTTDEAEMAEVKDLMLQAKPNLLAYDDNTFYERLISGEAVMVEAWDGWCNYGTAENDNIKFVVPEEGSDLFVDGMAILKSSKSKEAAYAFIDTVLKPENHAWAAENILYNVPNQAALDLLPDELLKTYDVLGERRPEMLEGEALTDVGDAASLYTKIITEVTAS</sequence>
<gene>
    <name evidence="6" type="ORF">FE374_00975</name>
</gene>
<evidence type="ECO:0000256" key="3">
    <source>
        <dbReference type="ARBA" id="ARBA00022729"/>
    </source>
</evidence>
<dbReference type="AlphaFoldDB" id="A0A5B8C069"/>
<dbReference type="SUPFAM" id="SSF53850">
    <property type="entry name" value="Periplasmic binding protein-like II"/>
    <property type="match status" value="1"/>
</dbReference>
<dbReference type="EMBL" id="CP040915">
    <property type="protein sequence ID" value="QDC23390.1"/>
    <property type="molecule type" value="Genomic_DNA"/>
</dbReference>
<dbReference type="Gene3D" id="3.40.190.10">
    <property type="entry name" value="Periplasmic binding protein-like II"/>
    <property type="match status" value="2"/>
</dbReference>
<keyword evidence="3" id="KW-0732">Signal</keyword>
<evidence type="ECO:0000256" key="4">
    <source>
        <dbReference type="ARBA" id="ARBA00022764"/>
    </source>
</evidence>
<keyword evidence="4" id="KW-0574">Periplasm</keyword>
<evidence type="ECO:0000313" key="7">
    <source>
        <dbReference type="Proteomes" id="UP000314616"/>
    </source>
</evidence>
<evidence type="ECO:0000256" key="5">
    <source>
        <dbReference type="SAM" id="MobiDB-lite"/>
    </source>
</evidence>
<dbReference type="GO" id="GO:0042597">
    <property type="term" value="C:periplasmic space"/>
    <property type="evidence" value="ECO:0007669"/>
    <property type="project" value="UniProtKB-SubCell"/>
</dbReference>
<name>A0A5B8C069_9MICO</name>
<dbReference type="PANTHER" id="PTHR30222:SF17">
    <property type="entry name" value="SPERMIDINE_PUTRESCINE-BINDING PERIPLASMIC PROTEIN"/>
    <property type="match status" value="1"/>
</dbReference>
<evidence type="ECO:0000256" key="2">
    <source>
        <dbReference type="ARBA" id="ARBA00022448"/>
    </source>
</evidence>
<dbReference type="InterPro" id="IPR001188">
    <property type="entry name" value="Sperm_putr-bd"/>
</dbReference>
<dbReference type="Pfam" id="PF13416">
    <property type="entry name" value="SBP_bac_8"/>
    <property type="match status" value="1"/>
</dbReference>
<dbReference type="KEGG" id="gyu:FE374_00975"/>
<dbReference type="CDD" id="cd13590">
    <property type="entry name" value="PBP2_PotD_PotF_like"/>
    <property type="match status" value="1"/>
</dbReference>
<protein>
    <submittedName>
        <fullName evidence="6">Spermidine/putrescine ABC transporter substrate-binding protein</fullName>
    </submittedName>
</protein>
<dbReference type="InterPro" id="IPR006059">
    <property type="entry name" value="SBP"/>
</dbReference>
<dbReference type="OrthoDB" id="9769319at2"/>
<reference evidence="6 7" key="1">
    <citation type="submission" date="2019-05" db="EMBL/GenBank/DDBJ databases">
        <title>Georgenia *** sp. nov., and Georgenia *** sp. nov., isolated from the intestinal contents of plateau pika (Ochotona curzoniae) in the Qinghai-Tibet plateau of China.</title>
        <authorList>
            <person name="Tian Z."/>
        </authorList>
    </citation>
    <scope>NUCLEOTIDE SEQUENCE [LARGE SCALE GENOMIC DNA]</scope>
    <source>
        <strain evidence="6 7">Z443</strain>
    </source>
</reference>
<dbReference type="PANTHER" id="PTHR30222">
    <property type="entry name" value="SPERMIDINE/PUTRESCINE-BINDING PERIPLASMIC PROTEIN"/>
    <property type="match status" value="1"/>
</dbReference>
<keyword evidence="2" id="KW-0813">Transport</keyword>
<accession>A0A5B8C069</accession>
<dbReference type="PRINTS" id="PR00909">
    <property type="entry name" value="SPERMDNBNDNG"/>
</dbReference>
<organism evidence="6 7">
    <name type="scientific">Georgenia yuyongxinii</name>
    <dbReference type="NCBI Taxonomy" id="2589797"/>
    <lineage>
        <taxon>Bacteria</taxon>
        <taxon>Bacillati</taxon>
        <taxon>Actinomycetota</taxon>
        <taxon>Actinomycetes</taxon>
        <taxon>Micrococcales</taxon>
        <taxon>Bogoriellaceae</taxon>
        <taxon>Georgenia</taxon>
    </lineage>
</organism>